<dbReference type="GO" id="GO:0017000">
    <property type="term" value="P:antibiotic biosynthetic process"/>
    <property type="evidence" value="ECO:0007669"/>
    <property type="project" value="InterPro"/>
</dbReference>
<dbReference type="Gene3D" id="1.10.1400.10">
    <property type="match status" value="1"/>
</dbReference>
<evidence type="ECO:0000256" key="1">
    <source>
        <dbReference type="ARBA" id="ARBA00006586"/>
    </source>
</evidence>
<reference evidence="6 7" key="1">
    <citation type="submission" date="2018-03" db="EMBL/GenBank/DDBJ databases">
        <title>Genomic Encyclopedia of Type Strains, Phase III (KMG-III): the genomes of soil and plant-associated and newly described type strains.</title>
        <authorList>
            <person name="Whitman W."/>
        </authorList>
    </citation>
    <scope>NUCLEOTIDE SEQUENCE [LARGE SCALE GENOMIC DNA]</scope>
    <source>
        <strain evidence="6 7">CGMCC 4.7125</strain>
    </source>
</reference>
<organism evidence="6 7">
    <name type="scientific">Prauserella shujinwangii</name>
    <dbReference type="NCBI Taxonomy" id="1453103"/>
    <lineage>
        <taxon>Bacteria</taxon>
        <taxon>Bacillati</taxon>
        <taxon>Actinomycetota</taxon>
        <taxon>Actinomycetes</taxon>
        <taxon>Pseudonocardiales</taxon>
        <taxon>Pseudonocardiaceae</taxon>
        <taxon>Prauserella</taxon>
    </lineage>
</organism>
<evidence type="ECO:0000256" key="3">
    <source>
        <dbReference type="ARBA" id="ARBA00022801"/>
    </source>
</evidence>
<dbReference type="GO" id="GO:0016811">
    <property type="term" value="F:hydrolase activity, acting on carbon-nitrogen (but not peptide) bonds, in linear amides"/>
    <property type="evidence" value="ECO:0007669"/>
    <property type="project" value="InterPro"/>
</dbReference>
<name>A0A2T0LP28_9PSEU</name>
<dbReference type="PANTHER" id="PTHR34218:SF3">
    <property type="entry name" value="ACYL-HOMOSERINE LACTONE ACYLASE PVDQ"/>
    <property type="match status" value="1"/>
</dbReference>
<dbReference type="InterPro" id="IPR043147">
    <property type="entry name" value="Penicillin_amidase_A-knob"/>
</dbReference>
<comment type="similarity">
    <text evidence="1">Belongs to the peptidase S45 family.</text>
</comment>
<keyword evidence="3" id="KW-0378">Hydrolase</keyword>
<dbReference type="InterPro" id="IPR023343">
    <property type="entry name" value="Penicillin_amidase_dom1"/>
</dbReference>
<dbReference type="RefSeq" id="WP_245900946.1">
    <property type="nucleotide sequence ID" value="NZ_PVNH01000010.1"/>
</dbReference>
<comment type="caution">
    <text evidence="6">The sequence shown here is derived from an EMBL/GenBank/DDBJ whole genome shotgun (WGS) entry which is preliminary data.</text>
</comment>
<keyword evidence="7" id="KW-1185">Reference proteome</keyword>
<sequence>MRRGMHWRAAALVAAAATVFTTAPGVATGDPATPGPSGGLAADIRYTEYGIPHITARNFAGLGYGYGYAAAKDNICVLADTYLTVAAQRSRYLGPDAPGNSAYGGTRTSLSSDLYFQQVNDSGVVERAIAARPPHGPRAEVRDIVRGYVAGYNRYLRDTGVGNISDPACRGAAWVRPIGERDVYRHFHALATLGGSGQVIDGITAAAPPSGDAPAATAVPADAAERVRAALGEEDMGSNAIAVGSAGTADARGLLLGNPHYPWHGGRRFWQSHLTVPGRLDVSGGSLLGMPLVQIGFNRDVAWSHTVATPTTFGLYEVSLVPGDPTSYLVDGKVERMTSRKVAVAVRNPDGSLGRVERTLYSTRYGPVLSPVFGLPLNWTTGSAYTLRDANEGNMRGLNTWFELGRARGTKDVVRVLSRTQGVPWVNTVAADRSGRALYADIQVVPHVTDQLAERCSTPLGRALFPEAGLPVLDGSRADCAWGTDRDALVPGIFGPSRMPVLTRSDYVANANDSAWLTNPRRPITGYPRIMGDIGTERNPRTRMAITEVERRLGAFTHRGMRDLLFDNRSFLGAEAADETAAMCAAFPDGLAPTSDGGTVAVGDACTALSGWDRRMATTSRGGLLFERYWLRVAGRDDVWRVPFDPADPVGTPNTLDTTHPAVRQALGDAIAELRAAGVEPDSPLGRNHYVVRDGRTIPVPGGQGEQGVLNMIVPTWDPARGAVEVRHGSSHIQVVSFSRGRCPEASTLLTYSQSSDPTSAHHADQTELFAQGRWVRSRFCEHEIRSAPGLRVVRLR</sequence>
<dbReference type="PANTHER" id="PTHR34218">
    <property type="entry name" value="PEPTIDASE S45 PENICILLIN AMIDASE"/>
    <property type="match status" value="1"/>
</dbReference>
<dbReference type="Pfam" id="PF01804">
    <property type="entry name" value="Penicil_amidase"/>
    <property type="match status" value="1"/>
</dbReference>
<accession>A0A2T0LP28</accession>
<evidence type="ECO:0000313" key="7">
    <source>
        <dbReference type="Proteomes" id="UP000238362"/>
    </source>
</evidence>
<proteinExistence type="inferred from homology"/>
<dbReference type="SUPFAM" id="SSF56235">
    <property type="entry name" value="N-terminal nucleophile aminohydrolases (Ntn hydrolases)"/>
    <property type="match status" value="1"/>
</dbReference>
<evidence type="ECO:0000256" key="5">
    <source>
        <dbReference type="SAM" id="SignalP"/>
    </source>
</evidence>
<evidence type="ECO:0000256" key="2">
    <source>
        <dbReference type="ARBA" id="ARBA00022729"/>
    </source>
</evidence>
<feature type="chain" id="PRO_5039310367" evidence="5">
    <location>
        <begin position="28"/>
        <end position="797"/>
    </location>
</feature>
<keyword evidence="2 5" id="KW-0732">Signal</keyword>
<protein>
    <submittedName>
        <fullName evidence="6">Acyl-homoserine-lactone acylase</fullName>
    </submittedName>
</protein>
<gene>
    <name evidence="6" type="ORF">B0I33_11024</name>
</gene>
<keyword evidence="4" id="KW-0865">Zymogen</keyword>
<dbReference type="Gene3D" id="1.10.439.10">
    <property type="entry name" value="Penicillin Amidohydrolase, domain 1"/>
    <property type="match status" value="1"/>
</dbReference>
<evidence type="ECO:0000256" key="4">
    <source>
        <dbReference type="ARBA" id="ARBA00023145"/>
    </source>
</evidence>
<dbReference type="EMBL" id="PVNH01000010">
    <property type="protein sequence ID" value="PRX44926.1"/>
    <property type="molecule type" value="Genomic_DNA"/>
</dbReference>
<evidence type="ECO:0000313" key="6">
    <source>
        <dbReference type="EMBL" id="PRX44926.1"/>
    </source>
</evidence>
<dbReference type="AlphaFoldDB" id="A0A2T0LP28"/>
<dbReference type="Proteomes" id="UP000238362">
    <property type="component" value="Unassembled WGS sequence"/>
</dbReference>
<dbReference type="InterPro" id="IPR029055">
    <property type="entry name" value="Ntn_hydrolases_N"/>
</dbReference>
<dbReference type="InterPro" id="IPR043146">
    <property type="entry name" value="Penicillin_amidase_N_B-knob"/>
</dbReference>
<feature type="signal peptide" evidence="5">
    <location>
        <begin position="1"/>
        <end position="27"/>
    </location>
</feature>
<dbReference type="Gene3D" id="2.30.120.10">
    <property type="match status" value="1"/>
</dbReference>
<dbReference type="InterPro" id="IPR002692">
    <property type="entry name" value="S45"/>
</dbReference>
<dbReference type="Gene3D" id="3.60.20.10">
    <property type="entry name" value="Glutamine Phosphoribosylpyrophosphate, subunit 1, domain 1"/>
    <property type="match status" value="1"/>
</dbReference>